<dbReference type="InterPro" id="IPR036188">
    <property type="entry name" value="FAD/NAD-bd_sf"/>
</dbReference>
<gene>
    <name evidence="12" type="ORF">H4R20_002313</name>
</gene>
<evidence type="ECO:0000313" key="12">
    <source>
        <dbReference type="EMBL" id="KAJ2804906.1"/>
    </source>
</evidence>
<feature type="domain" description="FAD/NAD(P)-binding" evidence="11">
    <location>
        <begin position="28"/>
        <end position="141"/>
    </location>
</feature>
<dbReference type="InterPro" id="IPR015904">
    <property type="entry name" value="Sulphide_quinone_reductase"/>
</dbReference>
<dbReference type="Gene3D" id="3.50.50.60">
    <property type="entry name" value="FAD/NAD(P)-binding domain"/>
    <property type="match status" value="2"/>
</dbReference>
<dbReference type="OrthoDB" id="5376590at2759"/>
<evidence type="ECO:0000256" key="1">
    <source>
        <dbReference type="ARBA" id="ARBA00001974"/>
    </source>
</evidence>
<name>A0A9W8LSE7_9FUNG</name>
<keyword evidence="8" id="KW-0496">Mitochondrion</keyword>
<dbReference type="GO" id="GO:0048038">
    <property type="term" value="F:quinone binding"/>
    <property type="evidence" value="ECO:0007669"/>
    <property type="project" value="UniProtKB-KW"/>
</dbReference>
<evidence type="ECO:0000256" key="3">
    <source>
        <dbReference type="ARBA" id="ARBA00022630"/>
    </source>
</evidence>
<dbReference type="GO" id="GO:0005739">
    <property type="term" value="C:mitochondrion"/>
    <property type="evidence" value="ECO:0007669"/>
    <property type="project" value="UniProtKB-SubCell"/>
</dbReference>
<organism evidence="12 13">
    <name type="scientific">Coemansia guatemalensis</name>
    <dbReference type="NCBI Taxonomy" id="2761395"/>
    <lineage>
        <taxon>Eukaryota</taxon>
        <taxon>Fungi</taxon>
        <taxon>Fungi incertae sedis</taxon>
        <taxon>Zoopagomycota</taxon>
        <taxon>Kickxellomycotina</taxon>
        <taxon>Kickxellomycetes</taxon>
        <taxon>Kickxellales</taxon>
        <taxon>Kickxellaceae</taxon>
        <taxon>Coemansia</taxon>
    </lineage>
</organism>
<dbReference type="SUPFAM" id="SSF51905">
    <property type="entry name" value="FAD/NAD(P)-binding domain"/>
    <property type="match status" value="1"/>
</dbReference>
<dbReference type="Pfam" id="PF07992">
    <property type="entry name" value="Pyr_redox_2"/>
    <property type="match status" value="1"/>
</dbReference>
<dbReference type="PANTHER" id="PTHR10632:SF2">
    <property type="entry name" value="SULFIDE:QUINONE OXIDOREDUCTASE, MITOCHONDRIAL"/>
    <property type="match status" value="1"/>
</dbReference>
<keyword evidence="5" id="KW-0274">FAD</keyword>
<evidence type="ECO:0000256" key="7">
    <source>
        <dbReference type="ARBA" id="ARBA00023002"/>
    </source>
</evidence>
<evidence type="ECO:0000256" key="9">
    <source>
        <dbReference type="ARBA" id="ARBA00060891"/>
    </source>
</evidence>
<dbReference type="EMBL" id="JANBUO010000347">
    <property type="protein sequence ID" value="KAJ2804906.1"/>
    <property type="molecule type" value="Genomic_DNA"/>
</dbReference>
<reference evidence="12" key="1">
    <citation type="submission" date="2022-07" db="EMBL/GenBank/DDBJ databases">
        <title>Phylogenomic reconstructions and comparative analyses of Kickxellomycotina fungi.</title>
        <authorList>
            <person name="Reynolds N.K."/>
            <person name="Stajich J.E."/>
            <person name="Barry K."/>
            <person name="Grigoriev I.V."/>
            <person name="Crous P."/>
            <person name="Smith M.E."/>
        </authorList>
    </citation>
    <scope>NUCLEOTIDE SEQUENCE</scope>
    <source>
        <strain evidence="12">NRRL 1565</strain>
    </source>
</reference>
<comment type="subcellular location">
    <subcellularLocation>
        <location evidence="2">Mitochondrion</location>
    </subcellularLocation>
</comment>
<evidence type="ECO:0000256" key="8">
    <source>
        <dbReference type="ARBA" id="ARBA00023128"/>
    </source>
</evidence>
<dbReference type="GO" id="GO:0070221">
    <property type="term" value="P:sulfide oxidation, using sulfide:quinone oxidoreductase"/>
    <property type="evidence" value="ECO:0007669"/>
    <property type="project" value="TreeGrafter"/>
</dbReference>
<evidence type="ECO:0000313" key="13">
    <source>
        <dbReference type="Proteomes" id="UP001140094"/>
    </source>
</evidence>
<protein>
    <recommendedName>
        <fullName evidence="10">Sulfide:quinone oxidoreductase, mitochondrial</fullName>
    </recommendedName>
</protein>
<sequence>MFASRSAVLRRPCARLMSSVSAAAPSSYKLVVIGGGAGGLAVASTLSARLGRGAVAVVEPSDVHYQQPLFTFVGAGLKPLADARRPMADVMPPDATWVRSAAASVDPAANAVTLADGSRLAYDYLVVAAGIQLDFAAVRGLPEALGKNGVASNYSPAHVQQTFEFLQRLRRGNALFTMPATPIKCAGAPQKIAYLAEELLRERGVRDAVDMRYYTALGKIFAVDKYAAAMSRVAESRGVGVNLFHDLVAVDGPANTATFKLLGSGPDAGRTTTVPYDFLHVTPPMKPFDFLRTSPLANAAGFVEVHPRSLQHVRFPNVYSLGDCSSLPTSKTAAAAAAQSRVLKHNLLAQIEGSAAPAAEYDGYTSCPLVTAKHKLVLAEFSGYSGKPQETFFFNQANEHAFSYWLTADVLPEVYWNSMLKGTWSGPAAIRKFANPTSSN</sequence>
<dbReference type="Proteomes" id="UP001140094">
    <property type="component" value="Unassembled WGS sequence"/>
</dbReference>
<accession>A0A9W8LSE7</accession>
<evidence type="ECO:0000259" key="11">
    <source>
        <dbReference type="Pfam" id="PF07992"/>
    </source>
</evidence>
<dbReference type="GO" id="GO:0070224">
    <property type="term" value="F:sulfide:quinone oxidoreductase activity"/>
    <property type="evidence" value="ECO:0007669"/>
    <property type="project" value="TreeGrafter"/>
</dbReference>
<keyword evidence="4" id="KW-0874">Quinone</keyword>
<keyword evidence="7" id="KW-0560">Oxidoreductase</keyword>
<dbReference type="InterPro" id="IPR023753">
    <property type="entry name" value="FAD/NAD-binding_dom"/>
</dbReference>
<comment type="similarity">
    <text evidence="9">Belongs to the SQRD family.</text>
</comment>
<evidence type="ECO:0000256" key="10">
    <source>
        <dbReference type="ARBA" id="ARBA00070160"/>
    </source>
</evidence>
<comment type="caution">
    <text evidence="12">The sequence shown here is derived from an EMBL/GenBank/DDBJ whole genome shotgun (WGS) entry which is preliminary data.</text>
</comment>
<keyword evidence="13" id="KW-1185">Reference proteome</keyword>
<evidence type="ECO:0000256" key="4">
    <source>
        <dbReference type="ARBA" id="ARBA00022719"/>
    </source>
</evidence>
<keyword evidence="6" id="KW-0809">Transit peptide</keyword>
<evidence type="ECO:0000256" key="2">
    <source>
        <dbReference type="ARBA" id="ARBA00004173"/>
    </source>
</evidence>
<dbReference type="PANTHER" id="PTHR10632">
    <property type="entry name" value="SULFIDE:QUINONE OXIDOREDUCTASE"/>
    <property type="match status" value="1"/>
</dbReference>
<comment type="cofactor">
    <cofactor evidence="1">
        <name>FAD</name>
        <dbReference type="ChEBI" id="CHEBI:57692"/>
    </cofactor>
</comment>
<evidence type="ECO:0000256" key="6">
    <source>
        <dbReference type="ARBA" id="ARBA00022946"/>
    </source>
</evidence>
<dbReference type="FunFam" id="3.50.50.60:FF:000034">
    <property type="entry name" value="sulfide:quinone oxidoreductase, mitochondrial"/>
    <property type="match status" value="1"/>
</dbReference>
<dbReference type="AlphaFoldDB" id="A0A9W8LSE7"/>
<keyword evidence="3" id="KW-0285">Flavoprotein</keyword>
<evidence type="ECO:0000256" key="5">
    <source>
        <dbReference type="ARBA" id="ARBA00022827"/>
    </source>
</evidence>
<proteinExistence type="inferred from homology"/>
<dbReference type="GO" id="GO:0071949">
    <property type="term" value="F:FAD binding"/>
    <property type="evidence" value="ECO:0007669"/>
    <property type="project" value="TreeGrafter"/>
</dbReference>